<comment type="caution">
    <text evidence="2">The sequence shown here is derived from an EMBL/GenBank/DDBJ whole genome shotgun (WGS) entry which is preliminary data.</text>
</comment>
<evidence type="ECO:0000313" key="3">
    <source>
        <dbReference type="Proteomes" id="UP001566132"/>
    </source>
</evidence>
<evidence type="ECO:0000259" key="1">
    <source>
        <dbReference type="Pfam" id="PF15072"/>
    </source>
</evidence>
<dbReference type="Proteomes" id="UP001566132">
    <property type="component" value="Unassembled WGS sequence"/>
</dbReference>
<organism evidence="2 3">
    <name type="scientific">Hypothenemus hampei</name>
    <name type="common">Coffee berry borer</name>
    <dbReference type="NCBI Taxonomy" id="57062"/>
    <lineage>
        <taxon>Eukaryota</taxon>
        <taxon>Metazoa</taxon>
        <taxon>Ecdysozoa</taxon>
        <taxon>Arthropoda</taxon>
        <taxon>Hexapoda</taxon>
        <taxon>Insecta</taxon>
        <taxon>Pterygota</taxon>
        <taxon>Neoptera</taxon>
        <taxon>Endopterygota</taxon>
        <taxon>Coleoptera</taxon>
        <taxon>Polyphaga</taxon>
        <taxon>Cucujiformia</taxon>
        <taxon>Curculionidae</taxon>
        <taxon>Scolytinae</taxon>
        <taxon>Hypothenemus</taxon>
    </lineage>
</organism>
<dbReference type="Pfam" id="PF15072">
    <property type="entry name" value="HROB"/>
    <property type="match status" value="1"/>
</dbReference>
<evidence type="ECO:0000313" key="2">
    <source>
        <dbReference type="EMBL" id="KAL1502606.1"/>
    </source>
</evidence>
<dbReference type="EMBL" id="JBDJPC010000005">
    <property type="protein sequence ID" value="KAL1502606.1"/>
    <property type="molecule type" value="Genomic_DNA"/>
</dbReference>
<name>A0ABD1EV18_HYPHA</name>
<dbReference type="InterPro" id="IPR028045">
    <property type="entry name" value="HROB"/>
</dbReference>
<proteinExistence type="predicted"/>
<dbReference type="AlphaFoldDB" id="A0ABD1EV18"/>
<protein>
    <recommendedName>
        <fullName evidence="1">Homologous recombination OB-fold protein OB-fold domain-containing protein</fullName>
    </recommendedName>
</protein>
<dbReference type="PANTHER" id="PTHR14523">
    <property type="entry name" value="UNCHARACTERIZED PROTEIN C17ORF53 HOMOLOG"/>
    <property type="match status" value="1"/>
</dbReference>
<accession>A0ABD1EV18</accession>
<feature type="domain" description="Homologous recombination OB-fold protein OB-fold" evidence="1">
    <location>
        <begin position="105"/>
        <end position="193"/>
    </location>
</feature>
<sequence length="329" mass="37008">MSTEYSNDQYQLKKRKLSEININVSKNTSIKRIFPGPAGLLADHNALITPSQAISQNTSTIFQDGPWQDMLNDFQVTSNVQLYDQFNIAWIKSQAAKDNFKILQVPFLAGVLINIDVCDRQKQKSQVSITLKDLTGIIKGDIVSSLYDEYASSLTFGAVVTLTQVGVLSCTCHKCDNHHLTITPKNLTSIYNNGTKLVIRDIRVQDILIENHQNDRTLLDDRKSEDPLAIKLKKTFTFKKPSINSDIDNYVMAVTALEQLQDSKQLPSMEYSETLIEAHIDNEVIDENSSFQIDDGQVSLKVNDINDEKVWKEALAGVDLSFLFDNSDI</sequence>
<reference evidence="2 3" key="1">
    <citation type="submission" date="2024-05" db="EMBL/GenBank/DDBJ databases">
        <title>Genetic variation in Jamaican populations of the coffee berry borer (Hypothenemus hampei).</title>
        <authorList>
            <person name="Errbii M."/>
            <person name="Myrie A."/>
        </authorList>
    </citation>
    <scope>NUCLEOTIDE SEQUENCE [LARGE SCALE GENOMIC DNA]</scope>
    <source>
        <strain evidence="2">JA-Hopewell-2020-01-JO</strain>
        <tissue evidence="2">Whole body</tissue>
    </source>
</reference>
<dbReference type="InterPro" id="IPR058570">
    <property type="entry name" value="HROB_OB"/>
</dbReference>
<gene>
    <name evidence="2" type="ORF">ABEB36_007726</name>
</gene>
<dbReference type="PANTHER" id="PTHR14523:SF1">
    <property type="entry name" value="HOMOLOGOUS RECOMBINATION OB-FOLD PROTEIN"/>
    <property type="match status" value="1"/>
</dbReference>
<keyword evidence="3" id="KW-1185">Reference proteome</keyword>